<sequence length="609" mass="69847">MKKLINILILLAFLSPLVFSQTSLNNKYRLAKTYEQNGELQKAKSIYKELVTAQPFNIQYANSLNGIYMKLKEYDNSVKFLTERIAANPNDVSLYGMLGSTYYLMGNGKKAVEAWNKGIKVNNNSLINYTIISNFTIQNRAFEYAIKYLKEGKEKADNPTQFSYQLAQVYSITMDFGNATDEYCQVLLKQPKQLDYVKRRIQTYLSAPGAVEQSIAAAKKYSDNNTIQELLVFLYMQDNQYDNAYNLIVDLDTKLKRQGVLVYNFANDAFYGNEFAASKRAFEFIIKNHPKSPLFTNSQIGYAKTLEAELDNLLVSNQEWKPIKAIDTTGAYKYYPVLKTYNKILQKIKRTEAVNEVLYRIGLIKLNRFDDLDGAAADFTKILKNSTLSQFYGIANLRLADISIRKGKLEDAKNHLINSFSSVKTPKDLKSEAKYKLALIQFWNSQFDRSLKTISDLTKDLSNNNANDAIELSIIINMGKRDSLNLVKFAEADLLTWQKNFTKAGEIFRNLGGNENFYLLNNISQFKYAEILIVEDDYPVAIEILKELSEKEKLNIFTDKSLFLLAQVYEYGISDKKSALSIYENILEHYPNSLYLDKARESIKRLQTI</sequence>
<dbReference type="InterPro" id="IPR019734">
    <property type="entry name" value="TPR_rpt"/>
</dbReference>
<organism evidence="1">
    <name type="scientific">hydrothermal vent metagenome</name>
    <dbReference type="NCBI Taxonomy" id="652676"/>
    <lineage>
        <taxon>unclassified sequences</taxon>
        <taxon>metagenomes</taxon>
        <taxon>ecological metagenomes</taxon>
    </lineage>
</organism>
<proteinExistence type="predicted"/>
<dbReference type="AlphaFoldDB" id="A0A3B1BK38"/>
<accession>A0A3B1BK38</accession>
<protein>
    <submittedName>
        <fullName evidence="1">Uncharacterized protein</fullName>
    </submittedName>
</protein>
<dbReference type="Pfam" id="PF13174">
    <property type="entry name" value="TPR_6"/>
    <property type="match status" value="1"/>
</dbReference>
<gene>
    <name evidence="1" type="ORF">MNBD_IGNAVI01-2054</name>
</gene>
<dbReference type="SMART" id="SM00028">
    <property type="entry name" value="TPR"/>
    <property type="match status" value="5"/>
</dbReference>
<evidence type="ECO:0000313" key="1">
    <source>
        <dbReference type="EMBL" id="VAX16482.1"/>
    </source>
</evidence>
<reference evidence="1" key="1">
    <citation type="submission" date="2018-06" db="EMBL/GenBank/DDBJ databases">
        <authorList>
            <person name="Zhirakovskaya E."/>
        </authorList>
    </citation>
    <scope>NUCLEOTIDE SEQUENCE</scope>
</reference>
<dbReference type="Gene3D" id="1.25.40.10">
    <property type="entry name" value="Tetratricopeptide repeat domain"/>
    <property type="match status" value="3"/>
</dbReference>
<name>A0A3B1BK38_9ZZZZ</name>
<dbReference type="EMBL" id="UOGD01000049">
    <property type="protein sequence ID" value="VAX16482.1"/>
    <property type="molecule type" value="Genomic_DNA"/>
</dbReference>
<dbReference type="InterPro" id="IPR011990">
    <property type="entry name" value="TPR-like_helical_dom_sf"/>
</dbReference>
<dbReference type="Pfam" id="PF13181">
    <property type="entry name" value="TPR_8"/>
    <property type="match status" value="1"/>
</dbReference>
<dbReference type="SUPFAM" id="SSF48452">
    <property type="entry name" value="TPR-like"/>
    <property type="match status" value="3"/>
</dbReference>
<dbReference type="PROSITE" id="PS50005">
    <property type="entry name" value="TPR"/>
    <property type="match status" value="1"/>
</dbReference>